<dbReference type="GO" id="GO:0030488">
    <property type="term" value="P:tRNA methylation"/>
    <property type="evidence" value="ECO:0007669"/>
    <property type="project" value="InterPro"/>
</dbReference>
<evidence type="ECO:0000256" key="6">
    <source>
        <dbReference type="PIRSR" id="PIRSR017269-1"/>
    </source>
</evidence>
<keyword evidence="2 5" id="KW-0808">Transferase</keyword>
<comment type="function">
    <text evidence="5">Catalyzes the S-adenosyl-L-methionine-dependent formation of N(1)-methyladenine at position 58 (m1A58) in tRNA.</text>
</comment>
<dbReference type="Proteomes" id="UP000055060">
    <property type="component" value="Unassembled WGS sequence"/>
</dbReference>
<evidence type="ECO:0000313" key="8">
    <source>
        <dbReference type="EMBL" id="GAP14651.1"/>
    </source>
</evidence>
<dbReference type="EC" id="2.1.1.220" evidence="5"/>
<dbReference type="PANTHER" id="PTHR12133">
    <property type="entry name" value="TRNA (ADENINE(58)-N(1))-METHYLTRANSFERASE"/>
    <property type="match status" value="1"/>
</dbReference>
<evidence type="ECO:0000256" key="2">
    <source>
        <dbReference type="ARBA" id="ARBA00022679"/>
    </source>
</evidence>
<proteinExistence type="inferred from homology"/>
<name>A0A0S7BKY6_9CHLR</name>
<comment type="similarity">
    <text evidence="5">Belongs to the class I-like SAM-binding methyltransferase superfamily. TRM61 family.</text>
</comment>
<comment type="catalytic activity">
    <reaction evidence="5">
        <text>adenosine(58) in tRNA + S-adenosyl-L-methionine = N(1)-methyladenosine(58) in tRNA + S-adenosyl-L-homocysteine + H(+)</text>
        <dbReference type="Rhea" id="RHEA:43152"/>
        <dbReference type="Rhea" id="RHEA-COMP:10365"/>
        <dbReference type="Rhea" id="RHEA-COMP:10366"/>
        <dbReference type="ChEBI" id="CHEBI:15378"/>
        <dbReference type="ChEBI" id="CHEBI:57856"/>
        <dbReference type="ChEBI" id="CHEBI:59789"/>
        <dbReference type="ChEBI" id="CHEBI:74411"/>
        <dbReference type="ChEBI" id="CHEBI:74491"/>
        <dbReference type="EC" id="2.1.1.220"/>
    </reaction>
</comment>
<dbReference type="PROSITE" id="PS51620">
    <property type="entry name" value="SAM_TRM61"/>
    <property type="match status" value="1"/>
</dbReference>
<keyword evidence="4 5" id="KW-0819">tRNA processing</keyword>
<sequence>MTWTLHGTNAQEGDLVQLVGLRHKSFLLSLKAGAVFQTHRGVIKHDDLIGKPWGSQIFSHNGSPFFLLQPALGDVIRELPRSSQILYPKDIGYILVTMGIGPGQHVMEAGTGSGSMTTAFSFAVGKEGHVTSYEIRPDMQTRARRNLEQLGLDDRVTLKLRDIREGFDETGMDAFFLDVQYPHEYIPQVRAALKPGGFFGSIVPTTNQVIRLLTELRLNRFAFIDVVETILRFYKPEPLHFRPVDRMVAHTGYLVFGRPIIEDETQTSPDLLREIGLLGLEERDENSDDSEASPDLEE</sequence>
<dbReference type="OrthoDB" id="9781391at2"/>
<organism evidence="8">
    <name type="scientific">Longilinea arvoryzae</name>
    <dbReference type="NCBI Taxonomy" id="360412"/>
    <lineage>
        <taxon>Bacteria</taxon>
        <taxon>Bacillati</taxon>
        <taxon>Chloroflexota</taxon>
        <taxon>Anaerolineae</taxon>
        <taxon>Anaerolineales</taxon>
        <taxon>Anaerolineaceae</taxon>
        <taxon>Longilinea</taxon>
    </lineage>
</organism>
<dbReference type="Gene3D" id="3.10.330.20">
    <property type="match status" value="1"/>
</dbReference>
<protein>
    <recommendedName>
        <fullName evidence="5">tRNA (adenine(58)-N(1))-methyltransferase TrmI</fullName>
        <ecNumber evidence="5">2.1.1.220</ecNumber>
    </recommendedName>
</protein>
<feature type="binding site" evidence="6">
    <location>
        <position position="162"/>
    </location>
    <ligand>
        <name>S-adenosyl-L-methionine</name>
        <dbReference type="ChEBI" id="CHEBI:59789"/>
    </ligand>
</feature>
<feature type="binding site" evidence="6">
    <location>
        <position position="178"/>
    </location>
    <ligand>
        <name>S-adenosyl-L-methionine</name>
        <dbReference type="ChEBI" id="CHEBI:59789"/>
    </ligand>
</feature>
<reference evidence="8" key="1">
    <citation type="submission" date="2015-07" db="EMBL/GenBank/DDBJ databases">
        <title>Draft Genome Sequences of Anaerolinea thermolimosa IMO-1, Bellilinea caldifistulae GOMI-1, Leptolinea tardivitalis YMTK-2, Levilinea saccharolytica KIBI-1,Longilinea arvoryzae KOME-1, Previously Described as Members of the Anaerolineaceae (Chloroflexi).</title>
        <authorList>
            <person name="Sekiguchi Y."/>
            <person name="Ohashi A."/>
            <person name="Matsuura N."/>
            <person name="Tourlousse M.D."/>
        </authorList>
    </citation>
    <scope>NUCLEOTIDE SEQUENCE [LARGE SCALE GENOMIC DNA]</scope>
    <source>
        <strain evidence="8">KOME-1</strain>
    </source>
</reference>
<dbReference type="InterPro" id="IPR014816">
    <property type="entry name" value="tRNA_MeTrfase_Gcd14"/>
</dbReference>
<dbReference type="GO" id="GO:0031515">
    <property type="term" value="C:tRNA (m1A) methyltransferase complex"/>
    <property type="evidence" value="ECO:0007669"/>
    <property type="project" value="UniProtKB-UniRule"/>
</dbReference>
<comment type="subunit">
    <text evidence="5">Homotetramer composed of a dimer of dimers.</text>
</comment>
<dbReference type="CDD" id="cd02440">
    <property type="entry name" value="AdoMet_MTases"/>
    <property type="match status" value="1"/>
</dbReference>
<dbReference type="AlphaFoldDB" id="A0A0S7BKY6"/>
<dbReference type="InterPro" id="IPR029063">
    <property type="entry name" value="SAM-dependent_MTases_sf"/>
</dbReference>
<accession>A0A0S7BKY6</accession>
<dbReference type="Pfam" id="PF08704">
    <property type="entry name" value="GCD14"/>
    <property type="match status" value="1"/>
</dbReference>
<evidence type="ECO:0000256" key="4">
    <source>
        <dbReference type="ARBA" id="ARBA00022694"/>
    </source>
</evidence>
<dbReference type="STRING" id="360412.LARV_02425"/>
<dbReference type="PANTHER" id="PTHR12133:SF1">
    <property type="entry name" value="TRNA (ADENINE(58)-N(1))-METHYLTRANSFERASE, MITOCHONDRIAL"/>
    <property type="match status" value="1"/>
</dbReference>
<evidence type="ECO:0000256" key="5">
    <source>
        <dbReference type="PIRNR" id="PIRNR017269"/>
    </source>
</evidence>
<evidence type="ECO:0000259" key="7">
    <source>
        <dbReference type="Pfam" id="PF08704"/>
    </source>
</evidence>
<evidence type="ECO:0000313" key="9">
    <source>
        <dbReference type="Proteomes" id="UP000055060"/>
    </source>
</evidence>
<dbReference type="EMBL" id="DF967972">
    <property type="protein sequence ID" value="GAP14651.1"/>
    <property type="molecule type" value="Genomic_DNA"/>
</dbReference>
<dbReference type="PIRSF" id="PIRSF017269">
    <property type="entry name" value="GCD14"/>
    <property type="match status" value="1"/>
</dbReference>
<keyword evidence="9" id="KW-1185">Reference proteome</keyword>
<evidence type="ECO:0000256" key="3">
    <source>
        <dbReference type="ARBA" id="ARBA00022691"/>
    </source>
</evidence>
<dbReference type="RefSeq" id="WP_075073891.1">
    <property type="nucleotide sequence ID" value="NZ_DF967972.1"/>
</dbReference>
<dbReference type="Pfam" id="PF14801">
    <property type="entry name" value="TrmI-like_N"/>
    <property type="match status" value="1"/>
</dbReference>
<keyword evidence="1 5" id="KW-0489">Methyltransferase</keyword>
<feature type="binding site" evidence="6">
    <location>
        <position position="134"/>
    </location>
    <ligand>
        <name>S-adenosyl-L-methionine</name>
        <dbReference type="ChEBI" id="CHEBI:59789"/>
    </ligand>
</feature>
<feature type="domain" description="tRNA (adenine(58)-N(1))-methyltransferase catalytic subunit TRM61 C-terminal" evidence="7">
    <location>
        <begin position="77"/>
        <end position="235"/>
    </location>
</feature>
<evidence type="ECO:0000256" key="1">
    <source>
        <dbReference type="ARBA" id="ARBA00022603"/>
    </source>
</evidence>
<dbReference type="SUPFAM" id="SSF53335">
    <property type="entry name" value="S-adenosyl-L-methionine-dependent methyltransferases"/>
    <property type="match status" value="1"/>
</dbReference>
<dbReference type="Gene3D" id="3.40.50.150">
    <property type="entry name" value="Vaccinia Virus protein VP39"/>
    <property type="match status" value="1"/>
</dbReference>
<dbReference type="InterPro" id="IPR049470">
    <property type="entry name" value="TRM61_C"/>
</dbReference>
<dbReference type="GO" id="GO:0160107">
    <property type="term" value="F:tRNA (adenine(58)-N1)-methyltransferase activity"/>
    <property type="evidence" value="ECO:0007669"/>
    <property type="project" value="UniProtKB-EC"/>
</dbReference>
<gene>
    <name evidence="8" type="ORF">LARV_02425</name>
</gene>
<keyword evidence="3 5" id="KW-0949">S-adenosyl-L-methionine</keyword>